<dbReference type="OrthoDB" id="3481775at2"/>
<dbReference type="AlphaFoldDB" id="A0A3N1D3H8"/>
<name>A0A3N1D3H8_9ACTN</name>
<dbReference type="RefSeq" id="WP_123667336.1">
    <property type="nucleotide sequence ID" value="NZ_RJKE01000001.1"/>
</dbReference>
<sequence length="91" mass="9389">MSRLEYLEDLGRELAGLGVGARVVSGEVPVLRVENPGPPVLDEVVGCEFGPGGALWFFWVGAGVLLAPVGEVGAARERVALVLAMAEGAES</sequence>
<keyword evidence="2" id="KW-1185">Reference proteome</keyword>
<dbReference type="Proteomes" id="UP000272400">
    <property type="component" value="Unassembled WGS sequence"/>
</dbReference>
<reference evidence="1 2" key="1">
    <citation type="submission" date="2018-11" db="EMBL/GenBank/DDBJ databases">
        <title>Sequencing the genomes of 1000 actinobacteria strains.</title>
        <authorList>
            <person name="Klenk H.-P."/>
        </authorList>
    </citation>
    <scope>NUCLEOTIDE SEQUENCE [LARGE SCALE GENOMIC DNA]</scope>
    <source>
        <strain evidence="1 2">DSM 44254</strain>
    </source>
</reference>
<evidence type="ECO:0000313" key="2">
    <source>
        <dbReference type="Proteomes" id="UP000272400"/>
    </source>
</evidence>
<proteinExistence type="predicted"/>
<evidence type="ECO:0000313" key="1">
    <source>
        <dbReference type="EMBL" id="ROO88097.1"/>
    </source>
</evidence>
<dbReference type="EMBL" id="RJKE01000001">
    <property type="protein sequence ID" value="ROO88097.1"/>
    <property type="molecule type" value="Genomic_DNA"/>
</dbReference>
<organism evidence="1 2">
    <name type="scientific">Actinocorallia herbida</name>
    <dbReference type="NCBI Taxonomy" id="58109"/>
    <lineage>
        <taxon>Bacteria</taxon>
        <taxon>Bacillati</taxon>
        <taxon>Actinomycetota</taxon>
        <taxon>Actinomycetes</taxon>
        <taxon>Streptosporangiales</taxon>
        <taxon>Thermomonosporaceae</taxon>
        <taxon>Actinocorallia</taxon>
    </lineage>
</organism>
<gene>
    <name evidence="1" type="ORF">EDD29_5755</name>
</gene>
<protein>
    <submittedName>
        <fullName evidence="1">Uncharacterized protein</fullName>
    </submittedName>
</protein>
<accession>A0A3N1D3H8</accession>
<comment type="caution">
    <text evidence="1">The sequence shown here is derived from an EMBL/GenBank/DDBJ whole genome shotgun (WGS) entry which is preliminary data.</text>
</comment>